<dbReference type="EC" id="5.1.3.22" evidence="2"/>
<dbReference type="InterPro" id="IPR036237">
    <property type="entry name" value="Xyl_isomerase-like_sf"/>
</dbReference>
<keyword evidence="3" id="KW-1185">Reference proteome</keyword>
<accession>A0ABR7ERL9</accession>
<organism evidence="2 3">
    <name type="scientific">Dorea hominis</name>
    <dbReference type="NCBI Taxonomy" id="2763040"/>
    <lineage>
        <taxon>Bacteria</taxon>
        <taxon>Bacillati</taxon>
        <taxon>Bacillota</taxon>
        <taxon>Clostridia</taxon>
        <taxon>Lachnospirales</taxon>
        <taxon>Lachnospiraceae</taxon>
        <taxon>Dorea</taxon>
    </lineage>
</organism>
<keyword evidence="2" id="KW-0413">Isomerase</keyword>
<dbReference type="Gene3D" id="3.20.20.150">
    <property type="entry name" value="Divalent-metal-dependent TIM barrel enzymes"/>
    <property type="match status" value="1"/>
</dbReference>
<sequence>MKKYKIGLYEKAMRSTLSWKEMLECTKDCGYDYMEISIDASEKRISRVYMSEQERKEIVDAMFETGVPIQSMSVSALTKYAVGDPDPEIRNRGMEIAVKSIEFAAAIGIRTVMIPGYDIYFGESTVETKRYFLENIRIMAEVAEREGVLLGFETMENEFMNTVGKAVHYVDRVNSPYLKIYPDAGNITNAAVLYKHDVCEDLLLGEGRLIALHLKETKPGIFREVPFLTGHVKFERVIKTAWKLGVRRYVTELWDVGQDSWKEDICFANQSMRKLLDAQE</sequence>
<dbReference type="PANTHER" id="PTHR12110:SF41">
    <property type="entry name" value="INOSOSE DEHYDRATASE"/>
    <property type="match status" value="1"/>
</dbReference>
<dbReference type="Proteomes" id="UP000647235">
    <property type="component" value="Unassembled WGS sequence"/>
</dbReference>
<dbReference type="GO" id="GO:0034015">
    <property type="term" value="F:L-ribulose-5-phosphate 3-epimerase activity"/>
    <property type="evidence" value="ECO:0007669"/>
    <property type="project" value="UniProtKB-EC"/>
</dbReference>
<reference evidence="2 3" key="1">
    <citation type="submission" date="2020-08" db="EMBL/GenBank/DDBJ databases">
        <title>Genome public.</title>
        <authorList>
            <person name="Liu C."/>
            <person name="Sun Q."/>
        </authorList>
    </citation>
    <scope>NUCLEOTIDE SEQUENCE [LARGE SCALE GENOMIC DNA]</scope>
    <source>
        <strain evidence="2 3">NSJ-36</strain>
    </source>
</reference>
<dbReference type="Pfam" id="PF01261">
    <property type="entry name" value="AP_endonuc_2"/>
    <property type="match status" value="1"/>
</dbReference>
<comment type="caution">
    <text evidence="2">The sequence shown here is derived from an EMBL/GenBank/DDBJ whole genome shotgun (WGS) entry which is preliminary data.</text>
</comment>
<protein>
    <submittedName>
        <fullName evidence="2">L-ribulose-5-phosphate 3-epimerase</fullName>
        <ecNumber evidence="2">5.1.3.22</ecNumber>
    </submittedName>
</protein>
<proteinExistence type="predicted"/>
<feature type="domain" description="Xylose isomerase-like TIM barrel" evidence="1">
    <location>
        <begin position="26"/>
        <end position="255"/>
    </location>
</feature>
<dbReference type="SUPFAM" id="SSF51658">
    <property type="entry name" value="Xylose isomerase-like"/>
    <property type="match status" value="1"/>
</dbReference>
<evidence type="ECO:0000259" key="1">
    <source>
        <dbReference type="Pfam" id="PF01261"/>
    </source>
</evidence>
<dbReference type="InterPro" id="IPR013022">
    <property type="entry name" value="Xyl_isomerase-like_TIM-brl"/>
</dbReference>
<dbReference type="RefSeq" id="WP_186855307.1">
    <property type="nucleotide sequence ID" value="NZ_JACOOY010000002.1"/>
</dbReference>
<name>A0ABR7ERL9_9FIRM</name>
<evidence type="ECO:0000313" key="3">
    <source>
        <dbReference type="Proteomes" id="UP000647235"/>
    </source>
</evidence>
<gene>
    <name evidence="2" type="ORF">H8S07_01680</name>
</gene>
<dbReference type="PANTHER" id="PTHR12110">
    <property type="entry name" value="HYDROXYPYRUVATE ISOMERASE"/>
    <property type="match status" value="1"/>
</dbReference>
<dbReference type="InterPro" id="IPR050312">
    <property type="entry name" value="IolE/XylAMocC-like"/>
</dbReference>
<dbReference type="NCBIfam" id="NF009689">
    <property type="entry name" value="PRK13210.1"/>
    <property type="match status" value="1"/>
</dbReference>
<evidence type="ECO:0000313" key="2">
    <source>
        <dbReference type="EMBL" id="MBC5663996.1"/>
    </source>
</evidence>
<dbReference type="EMBL" id="JACOOY010000002">
    <property type="protein sequence ID" value="MBC5663996.1"/>
    <property type="molecule type" value="Genomic_DNA"/>
</dbReference>